<proteinExistence type="predicted"/>
<accession>A0A2R8AP86</accession>
<dbReference type="RefSeq" id="WP_108884562.1">
    <property type="nucleotide sequence ID" value="NZ_OMOJ01000001.1"/>
</dbReference>
<protein>
    <recommendedName>
        <fullName evidence="1">YjiS-like domain-containing protein</fullName>
    </recommendedName>
</protein>
<dbReference type="OrthoDB" id="8116725at2"/>
<reference evidence="3" key="1">
    <citation type="submission" date="2018-03" db="EMBL/GenBank/DDBJ databases">
        <authorList>
            <person name="Rodrigo-Torres L."/>
            <person name="Arahal R. D."/>
            <person name="Lucena T."/>
        </authorList>
    </citation>
    <scope>NUCLEOTIDE SEQUENCE [LARGE SCALE GENOMIC DNA]</scope>
    <source>
        <strain evidence="3">CECT 8871</strain>
    </source>
</reference>
<keyword evidence="3" id="KW-1185">Reference proteome</keyword>
<feature type="domain" description="YjiS-like" evidence="1">
    <location>
        <begin position="29"/>
        <end position="63"/>
    </location>
</feature>
<dbReference type="InterPro" id="IPR009506">
    <property type="entry name" value="YjiS-like"/>
</dbReference>
<evidence type="ECO:0000313" key="2">
    <source>
        <dbReference type="EMBL" id="SPF77878.1"/>
    </source>
</evidence>
<sequence length="67" mass="7589">MAAIETSSTALAHRGLIARIMRAITEAHAAYAVWREAQNTRRELNMLTDDELADIGLTRYDIRFIGR</sequence>
<evidence type="ECO:0000259" key="1">
    <source>
        <dbReference type="Pfam" id="PF06568"/>
    </source>
</evidence>
<dbReference type="EMBL" id="OMOJ01000001">
    <property type="protein sequence ID" value="SPF77878.1"/>
    <property type="molecule type" value="Genomic_DNA"/>
</dbReference>
<organism evidence="2 3">
    <name type="scientific">Pseudoprimorskyibacter insulae</name>
    <dbReference type="NCBI Taxonomy" id="1695997"/>
    <lineage>
        <taxon>Bacteria</taxon>
        <taxon>Pseudomonadati</taxon>
        <taxon>Pseudomonadota</taxon>
        <taxon>Alphaproteobacteria</taxon>
        <taxon>Rhodobacterales</taxon>
        <taxon>Paracoccaceae</taxon>
        <taxon>Pseudoprimorskyibacter</taxon>
    </lineage>
</organism>
<name>A0A2R8AP86_9RHOB</name>
<dbReference type="AlphaFoldDB" id="A0A2R8AP86"/>
<gene>
    <name evidence="2" type="ORF">PRI8871_00465</name>
</gene>
<dbReference type="Pfam" id="PF06568">
    <property type="entry name" value="YjiS-like"/>
    <property type="match status" value="1"/>
</dbReference>
<dbReference type="Proteomes" id="UP000244904">
    <property type="component" value="Unassembled WGS sequence"/>
</dbReference>
<evidence type="ECO:0000313" key="3">
    <source>
        <dbReference type="Proteomes" id="UP000244904"/>
    </source>
</evidence>